<dbReference type="AlphaFoldDB" id="A0A1G7V0H1"/>
<feature type="compositionally biased region" description="Basic and acidic residues" evidence="1">
    <location>
        <begin position="12"/>
        <end position="25"/>
    </location>
</feature>
<dbReference type="Pfam" id="PF05396">
    <property type="entry name" value="Phage_T7_Capsid"/>
    <property type="match status" value="1"/>
</dbReference>
<dbReference type="InterPro" id="IPR008768">
    <property type="entry name" value="Gp9-like"/>
</dbReference>
<proteinExistence type="predicted"/>
<feature type="region of interest" description="Disordered" evidence="1">
    <location>
        <begin position="47"/>
        <end position="87"/>
    </location>
</feature>
<gene>
    <name evidence="2" type="ORF">SAMN05216241_11916</name>
</gene>
<evidence type="ECO:0000313" key="3">
    <source>
        <dbReference type="Proteomes" id="UP000199415"/>
    </source>
</evidence>
<reference evidence="2 3" key="1">
    <citation type="submission" date="2016-10" db="EMBL/GenBank/DDBJ databases">
        <authorList>
            <person name="de Groot N.N."/>
        </authorList>
    </citation>
    <scope>NUCLEOTIDE SEQUENCE [LARGE SCALE GENOMIC DNA]</scope>
    <source>
        <strain evidence="2 3">DSM 25584</strain>
    </source>
</reference>
<dbReference type="STRING" id="1082479.SAMN05216241_11916"/>
<sequence>MDQNLLKQMLGRRGERGGQRARRADNGSGDQRLDAVVQAVREIQQQLAGLGAAPDAMPDVARRPGEDGMDPAMNGGMNRGRIPSRPEDYPIEPPHPMVQPDPEVNRALHGEGFTDRQAQLVYDLAAERMLPAIEGMAREFEADRQQERLIEQFGGEDAWREVADQLATWGRSHLPREVFEALSTTFEGVMTMHRMMTSGEPGMTRQGGDGAQGESEDELRRLMADPRYWRDRDPATVKRVQQGFQRLFPQQG</sequence>
<dbReference type="Proteomes" id="UP000199415">
    <property type="component" value="Unassembled WGS sequence"/>
</dbReference>
<accession>A0A1G7V0H1</accession>
<feature type="region of interest" description="Disordered" evidence="1">
    <location>
        <begin position="1"/>
        <end position="32"/>
    </location>
</feature>
<evidence type="ECO:0000313" key="2">
    <source>
        <dbReference type="EMBL" id="SDG53365.1"/>
    </source>
</evidence>
<keyword evidence="3" id="KW-1185">Reference proteome</keyword>
<dbReference type="RefSeq" id="WP_090022407.1">
    <property type="nucleotide sequence ID" value="NZ_FNCE01000019.1"/>
</dbReference>
<dbReference type="EMBL" id="FNCE01000019">
    <property type="protein sequence ID" value="SDG53365.1"/>
    <property type="molecule type" value="Genomic_DNA"/>
</dbReference>
<dbReference type="OrthoDB" id="7347988at2"/>
<protein>
    <submittedName>
        <fullName evidence="2">Uncharacterized protein</fullName>
    </submittedName>
</protein>
<name>A0A1G7V0H1_9PROT</name>
<organism evidence="2 3">
    <name type="scientific">Limimonas halophila</name>
    <dbReference type="NCBI Taxonomy" id="1082479"/>
    <lineage>
        <taxon>Bacteria</taxon>
        <taxon>Pseudomonadati</taxon>
        <taxon>Pseudomonadota</taxon>
        <taxon>Alphaproteobacteria</taxon>
        <taxon>Rhodospirillales</taxon>
        <taxon>Rhodovibrionaceae</taxon>
        <taxon>Limimonas</taxon>
    </lineage>
</organism>
<feature type="region of interest" description="Disordered" evidence="1">
    <location>
        <begin position="198"/>
        <end position="219"/>
    </location>
</feature>
<evidence type="ECO:0000256" key="1">
    <source>
        <dbReference type="SAM" id="MobiDB-lite"/>
    </source>
</evidence>